<protein>
    <submittedName>
        <fullName evidence="1">Uncharacterized protein</fullName>
    </submittedName>
</protein>
<dbReference type="AlphaFoldDB" id="A0A0B6XXY4"/>
<evidence type="ECO:0000313" key="1">
    <source>
        <dbReference type="EMBL" id="CEK48907.1"/>
    </source>
</evidence>
<organism evidence="1">
    <name type="scientific">Arion vulgaris</name>
    <dbReference type="NCBI Taxonomy" id="1028688"/>
    <lineage>
        <taxon>Eukaryota</taxon>
        <taxon>Metazoa</taxon>
        <taxon>Spiralia</taxon>
        <taxon>Lophotrochozoa</taxon>
        <taxon>Mollusca</taxon>
        <taxon>Gastropoda</taxon>
        <taxon>Heterobranchia</taxon>
        <taxon>Euthyneura</taxon>
        <taxon>Panpulmonata</taxon>
        <taxon>Eupulmonata</taxon>
        <taxon>Stylommatophora</taxon>
        <taxon>Helicina</taxon>
        <taxon>Arionoidea</taxon>
        <taxon>Arionidae</taxon>
        <taxon>Arion</taxon>
    </lineage>
</organism>
<feature type="non-terminal residue" evidence="1">
    <location>
        <position position="1"/>
    </location>
</feature>
<dbReference type="EMBL" id="HACG01002042">
    <property type="protein sequence ID" value="CEK48907.1"/>
    <property type="molecule type" value="Transcribed_RNA"/>
</dbReference>
<accession>A0A0B6XXY4</accession>
<gene>
    <name evidence="1" type="primary">ORF5616</name>
</gene>
<name>A0A0B6XXY4_9EUPU</name>
<proteinExistence type="predicted"/>
<reference evidence="1" key="1">
    <citation type="submission" date="2014-12" db="EMBL/GenBank/DDBJ databases">
        <title>Insight into the proteome of Arion vulgaris.</title>
        <authorList>
            <person name="Aradska J."/>
            <person name="Bulat T."/>
            <person name="Smidak R."/>
            <person name="Sarate P."/>
            <person name="Gangsoo J."/>
            <person name="Sialana F."/>
            <person name="Bilban M."/>
            <person name="Lubec G."/>
        </authorList>
    </citation>
    <scope>NUCLEOTIDE SEQUENCE</scope>
    <source>
        <tissue evidence="1">Skin</tissue>
    </source>
</reference>
<sequence>IGKYFLGGRRTKISERQKRGYHRNLSDNIEIKIIKQLGSSLHKMTVDSHVCSTRRHHV</sequence>